<dbReference type="Gene3D" id="3.40.50.150">
    <property type="entry name" value="Vaccinia Virus protein VP39"/>
    <property type="match status" value="1"/>
</dbReference>
<gene>
    <name evidence="2" type="ORF">BLA60_07025</name>
</gene>
<dbReference type="InterPro" id="IPR029063">
    <property type="entry name" value="SAM-dependent_MTases_sf"/>
</dbReference>
<dbReference type="Proteomes" id="UP000185696">
    <property type="component" value="Unassembled WGS sequence"/>
</dbReference>
<name>A0A7Z0WSA6_9PSEU</name>
<dbReference type="CDD" id="cd02440">
    <property type="entry name" value="AdoMet_MTases"/>
    <property type="match status" value="1"/>
</dbReference>
<dbReference type="PANTHER" id="PTHR42912:SF80">
    <property type="entry name" value="METHYLTRANSFERASE DOMAIN-CONTAINING PROTEIN"/>
    <property type="match status" value="1"/>
</dbReference>
<evidence type="ECO:0000313" key="3">
    <source>
        <dbReference type="Proteomes" id="UP000185696"/>
    </source>
</evidence>
<dbReference type="PANTHER" id="PTHR42912">
    <property type="entry name" value="METHYLTRANSFERASE"/>
    <property type="match status" value="1"/>
</dbReference>
<reference evidence="2 3" key="1">
    <citation type="submission" date="2016-12" db="EMBL/GenBank/DDBJ databases">
        <title>The draft genome sequence of Actinophytocola xinjiangensis.</title>
        <authorList>
            <person name="Wang W."/>
            <person name="Yuan L."/>
        </authorList>
    </citation>
    <scope>NUCLEOTIDE SEQUENCE [LARGE SCALE GENOMIC DNA]</scope>
    <source>
        <strain evidence="2 3">CGMCC 4.4663</strain>
    </source>
</reference>
<dbReference type="InterPro" id="IPR013216">
    <property type="entry name" value="Methyltransf_11"/>
</dbReference>
<proteinExistence type="predicted"/>
<dbReference type="GO" id="GO:0008168">
    <property type="term" value="F:methyltransferase activity"/>
    <property type="evidence" value="ECO:0007669"/>
    <property type="project" value="TreeGrafter"/>
</dbReference>
<organism evidence="2 3">
    <name type="scientific">Actinophytocola xinjiangensis</name>
    <dbReference type="NCBI Taxonomy" id="485602"/>
    <lineage>
        <taxon>Bacteria</taxon>
        <taxon>Bacillati</taxon>
        <taxon>Actinomycetota</taxon>
        <taxon>Actinomycetes</taxon>
        <taxon>Pseudonocardiales</taxon>
        <taxon>Pseudonocardiaceae</taxon>
    </lineage>
</organism>
<comment type="caution">
    <text evidence="2">The sequence shown here is derived from an EMBL/GenBank/DDBJ whole genome shotgun (WGS) entry which is preliminary data.</text>
</comment>
<dbReference type="RefSeq" id="WP_162292914.1">
    <property type="nucleotide sequence ID" value="NZ_MSIF01000002.1"/>
</dbReference>
<evidence type="ECO:0000313" key="2">
    <source>
        <dbReference type="EMBL" id="OLF12992.1"/>
    </source>
</evidence>
<evidence type="ECO:0000259" key="1">
    <source>
        <dbReference type="Pfam" id="PF08241"/>
    </source>
</evidence>
<keyword evidence="3" id="KW-1185">Reference proteome</keyword>
<dbReference type="AlphaFoldDB" id="A0A7Z0WSA6"/>
<dbReference type="InterPro" id="IPR050508">
    <property type="entry name" value="Methyltransf_Superfamily"/>
</dbReference>
<protein>
    <recommendedName>
        <fullName evidence="1">Methyltransferase type 11 domain-containing protein</fullName>
    </recommendedName>
</protein>
<sequence length="265" mass="27921">MTGTSQDAVRALAAHYSRSAEHYERRWAGVLHPVSLALLERLPLRSAGSVLDLGSGVGTLLPALRRHAPDAVVVGADRAVGMLRRAPGDFPRVVADGARLPFGGGVFDVVVAAFMLFHLPEPAAGAREVYRLLASGGTVGVAVWGADPPVPAVDVWTEELDRAGAPKDTLVSRHVDVNTVDKLTGVLAAAGFGDIRVGPVAWSHRPGVEDFVEQHRTVGSSSRRLAGLDGAARAECVRAVRARLASFPPDAFVDRREILAGTARA</sequence>
<dbReference type="EMBL" id="MSIF01000002">
    <property type="protein sequence ID" value="OLF12992.1"/>
    <property type="molecule type" value="Genomic_DNA"/>
</dbReference>
<dbReference type="SUPFAM" id="SSF53335">
    <property type="entry name" value="S-adenosyl-L-methionine-dependent methyltransferases"/>
    <property type="match status" value="1"/>
</dbReference>
<dbReference type="Pfam" id="PF08241">
    <property type="entry name" value="Methyltransf_11"/>
    <property type="match status" value="1"/>
</dbReference>
<feature type="domain" description="Methyltransferase type 11" evidence="1">
    <location>
        <begin position="51"/>
        <end position="139"/>
    </location>
</feature>
<accession>A0A7Z0WSA6</accession>